<dbReference type="InterPro" id="IPR052225">
    <property type="entry name" value="Ser/Arg_repetitive_matrix"/>
</dbReference>
<reference evidence="4 5" key="1">
    <citation type="journal article" date="2024" name="BMC Biol.">
        <title>Comparative genomics of Ascetosporea gives new insight into the evolutionary basis for animal parasitism in Rhizaria.</title>
        <authorList>
            <person name="Hiltunen Thoren M."/>
            <person name="Onut-Brannstrom I."/>
            <person name="Alfjorden A."/>
            <person name="Peckova H."/>
            <person name="Swords F."/>
            <person name="Hooper C."/>
            <person name="Holzer A.S."/>
            <person name="Bass D."/>
            <person name="Burki F."/>
        </authorList>
    </citation>
    <scope>NUCLEOTIDE SEQUENCE [LARGE SCALE GENOMIC DNA]</scope>
    <source>
        <strain evidence="4">20-A016</strain>
    </source>
</reference>
<gene>
    <name evidence="4" type="primary">SRRM1</name>
    <name evidence="4" type="ORF">MHBO_002113</name>
</gene>
<dbReference type="InterPro" id="IPR036483">
    <property type="entry name" value="PWI_dom_sf"/>
</dbReference>
<evidence type="ECO:0000256" key="1">
    <source>
        <dbReference type="ARBA" id="ARBA00022664"/>
    </source>
</evidence>
<dbReference type="SMART" id="SM00311">
    <property type="entry name" value="PWI"/>
    <property type="match status" value="1"/>
</dbReference>
<feature type="region of interest" description="Disordered" evidence="2">
    <location>
        <begin position="141"/>
        <end position="162"/>
    </location>
</feature>
<dbReference type="PROSITE" id="PS51025">
    <property type="entry name" value="PWI"/>
    <property type="match status" value="1"/>
</dbReference>
<dbReference type="EMBL" id="JBDODL010000675">
    <property type="protein sequence ID" value="MES1920444.1"/>
    <property type="molecule type" value="Genomic_DNA"/>
</dbReference>
<dbReference type="SUPFAM" id="SSF101233">
    <property type="entry name" value="PWI domain"/>
    <property type="match status" value="1"/>
</dbReference>
<dbReference type="PANTHER" id="PTHR23148">
    <property type="entry name" value="SERINE/ARGININE REGULATED NUCLEAR MATRIX PROTEIN"/>
    <property type="match status" value="1"/>
</dbReference>
<evidence type="ECO:0000259" key="3">
    <source>
        <dbReference type="PROSITE" id="PS51025"/>
    </source>
</evidence>
<dbReference type="Gene3D" id="1.20.1390.10">
    <property type="entry name" value="PWI domain"/>
    <property type="match status" value="1"/>
</dbReference>
<proteinExistence type="predicted"/>
<comment type="caution">
    <text evidence="4">The sequence shown here is derived from an EMBL/GenBank/DDBJ whole genome shotgun (WGS) entry which is preliminary data.</text>
</comment>
<dbReference type="Pfam" id="PF01480">
    <property type="entry name" value="PWI"/>
    <property type="match status" value="1"/>
</dbReference>
<dbReference type="Proteomes" id="UP001439008">
    <property type="component" value="Unassembled WGS sequence"/>
</dbReference>
<sequence>MTTFYKGTTIEQSYLFKDKQKKLKSKMAFPKCFRRKIDIKKVNIDVIAIWIKRKTNDILDFDDDVLNGMIVNMLKEGTDPKEIQIFVTGFLEKKAYDFMKELWKLLIKCSKSESGISKELLEEEKKFFKLKKIDKEEKKKRERREFRDKMDSKTRRRLDQIEAETEKLTERKKKRRYFSEKTISEKRE</sequence>
<organism evidence="4 5">
    <name type="scientific">Bonamia ostreae</name>
    <dbReference type="NCBI Taxonomy" id="126728"/>
    <lineage>
        <taxon>Eukaryota</taxon>
        <taxon>Sar</taxon>
        <taxon>Rhizaria</taxon>
        <taxon>Endomyxa</taxon>
        <taxon>Ascetosporea</taxon>
        <taxon>Haplosporida</taxon>
        <taxon>Bonamia</taxon>
    </lineage>
</organism>
<evidence type="ECO:0000313" key="4">
    <source>
        <dbReference type="EMBL" id="MES1920444.1"/>
    </source>
</evidence>
<keyword evidence="5" id="KW-1185">Reference proteome</keyword>
<protein>
    <submittedName>
        <fullName evidence="4">Serine/arginine repetitive matrix protein 1</fullName>
    </submittedName>
</protein>
<keyword evidence="1" id="KW-0507">mRNA processing</keyword>
<evidence type="ECO:0000313" key="5">
    <source>
        <dbReference type="Proteomes" id="UP001439008"/>
    </source>
</evidence>
<evidence type="ECO:0000256" key="2">
    <source>
        <dbReference type="SAM" id="MobiDB-lite"/>
    </source>
</evidence>
<dbReference type="InterPro" id="IPR002483">
    <property type="entry name" value="PWI_dom"/>
</dbReference>
<dbReference type="PANTHER" id="PTHR23148:SF0">
    <property type="entry name" value="SERINE_ARGININE REPETITIVE MATRIX PROTEIN 1"/>
    <property type="match status" value="1"/>
</dbReference>
<feature type="domain" description="PWI" evidence="3">
    <location>
        <begin position="26"/>
        <end position="123"/>
    </location>
</feature>
<accession>A0ABV2ALX6</accession>
<name>A0ABV2ALX6_9EUKA</name>